<dbReference type="AlphaFoldDB" id="A0AA97PP42"/>
<proteinExistence type="predicted"/>
<dbReference type="EMBL" id="JH792849">
    <property type="protein sequence ID" value="ELQ41528.1"/>
    <property type="molecule type" value="Genomic_DNA"/>
</dbReference>
<dbReference type="Proteomes" id="UP000011086">
    <property type="component" value="Unassembled WGS sequence"/>
</dbReference>
<evidence type="ECO:0000313" key="1">
    <source>
        <dbReference type="EMBL" id="ELQ41528.1"/>
    </source>
</evidence>
<protein>
    <submittedName>
        <fullName evidence="1">Uncharacterized protein</fullName>
    </submittedName>
</protein>
<sequence length="78" mass="8460">MQITTFPMLRQIEENCRHICQRAPLERASPAVIGSQVYGVRILASFAGAAPLDCAPRNGLRPNFATASGDLYEALLSL</sequence>
<organism evidence="1">
    <name type="scientific">Pyricularia oryzae (strain Y34)</name>
    <name type="common">Rice blast fungus</name>
    <name type="synonym">Magnaporthe oryzae</name>
    <dbReference type="NCBI Taxonomy" id="1143189"/>
    <lineage>
        <taxon>Eukaryota</taxon>
        <taxon>Fungi</taxon>
        <taxon>Dikarya</taxon>
        <taxon>Ascomycota</taxon>
        <taxon>Pezizomycotina</taxon>
        <taxon>Sordariomycetes</taxon>
        <taxon>Sordariomycetidae</taxon>
        <taxon>Magnaporthales</taxon>
        <taxon>Pyriculariaceae</taxon>
        <taxon>Pyricularia</taxon>
    </lineage>
</organism>
<gene>
    <name evidence="1" type="ORF">OOU_Y34scaffold00275g44</name>
</gene>
<reference evidence="1" key="1">
    <citation type="journal article" date="2012" name="PLoS Genet.">
        <title>Comparative analysis of the genomes of two field isolates of the rice blast fungus Magnaporthe oryzae.</title>
        <authorList>
            <person name="Xue M."/>
            <person name="Yang J."/>
            <person name="Li Z."/>
            <person name="Hu S."/>
            <person name="Yao N."/>
            <person name="Dean R.A."/>
            <person name="Zhao W."/>
            <person name="Shen M."/>
            <person name="Zhang H."/>
            <person name="Li C."/>
            <person name="Liu L."/>
            <person name="Cao L."/>
            <person name="Xu X."/>
            <person name="Xing Y."/>
            <person name="Hsiang T."/>
            <person name="Zhang Z."/>
            <person name="Xu J.R."/>
            <person name="Peng Y.L."/>
        </authorList>
    </citation>
    <scope>NUCLEOTIDE SEQUENCE</scope>
    <source>
        <strain evidence="1">Y34</strain>
    </source>
</reference>
<name>A0AA97PP42_PYRO3</name>
<accession>A0AA97PP42</accession>